<organism evidence="4 5">
    <name type="scientific">Chryseobacterium soldanellicola</name>
    <dbReference type="NCBI Taxonomy" id="311333"/>
    <lineage>
        <taxon>Bacteria</taxon>
        <taxon>Pseudomonadati</taxon>
        <taxon>Bacteroidota</taxon>
        <taxon>Flavobacteriia</taxon>
        <taxon>Flavobacteriales</taxon>
        <taxon>Weeksellaceae</taxon>
        <taxon>Chryseobacterium group</taxon>
        <taxon>Chryseobacterium</taxon>
    </lineage>
</organism>
<dbReference type="PANTHER" id="PTHR43877:SF2">
    <property type="entry name" value="AMINOALKYLPHOSPHONATE N-ACETYLTRANSFERASE-RELATED"/>
    <property type="match status" value="1"/>
</dbReference>
<dbReference type="Pfam" id="PF00583">
    <property type="entry name" value="Acetyltransf_1"/>
    <property type="match status" value="1"/>
</dbReference>
<dbReference type="RefSeq" id="WP_089757000.1">
    <property type="nucleotide sequence ID" value="NZ_FNKL01000004.1"/>
</dbReference>
<dbReference type="EMBL" id="FNKL01000004">
    <property type="protein sequence ID" value="SDR09608.1"/>
    <property type="molecule type" value="Genomic_DNA"/>
</dbReference>
<dbReference type="InterPro" id="IPR016181">
    <property type="entry name" value="Acyl_CoA_acyltransferase"/>
</dbReference>
<dbReference type="PROSITE" id="PS51186">
    <property type="entry name" value="GNAT"/>
    <property type="match status" value="1"/>
</dbReference>
<keyword evidence="5" id="KW-1185">Reference proteome</keyword>
<dbReference type="OrthoDB" id="7205533at2"/>
<dbReference type="CDD" id="cd04301">
    <property type="entry name" value="NAT_SF"/>
    <property type="match status" value="1"/>
</dbReference>
<dbReference type="InterPro" id="IPR050832">
    <property type="entry name" value="Bact_Acetyltransf"/>
</dbReference>
<accession>A0A1H1G9K9</accession>
<dbReference type="Gene3D" id="3.40.630.30">
    <property type="match status" value="1"/>
</dbReference>
<gene>
    <name evidence="4" type="ORF">SAMN05421664_3522</name>
</gene>
<evidence type="ECO:0000256" key="1">
    <source>
        <dbReference type="ARBA" id="ARBA00022679"/>
    </source>
</evidence>
<proteinExistence type="predicted"/>
<dbReference type="GO" id="GO:0016747">
    <property type="term" value="F:acyltransferase activity, transferring groups other than amino-acyl groups"/>
    <property type="evidence" value="ECO:0007669"/>
    <property type="project" value="InterPro"/>
</dbReference>
<keyword evidence="1 4" id="KW-0808">Transferase</keyword>
<reference evidence="5" key="1">
    <citation type="submission" date="2016-10" db="EMBL/GenBank/DDBJ databases">
        <authorList>
            <person name="Varghese N."/>
            <person name="Submissions S."/>
        </authorList>
    </citation>
    <scope>NUCLEOTIDE SEQUENCE [LARGE SCALE GENOMIC DNA]</scope>
    <source>
        <strain evidence="5">DSM 17072</strain>
    </source>
</reference>
<dbReference type="SUPFAM" id="SSF55729">
    <property type="entry name" value="Acyl-CoA N-acyltransferases (Nat)"/>
    <property type="match status" value="1"/>
</dbReference>
<protein>
    <submittedName>
        <fullName evidence="4">Spermine/spermidine N-acetyltransferase</fullName>
    </submittedName>
</protein>
<keyword evidence="2" id="KW-0012">Acyltransferase</keyword>
<name>A0A1H1G9K9_9FLAO</name>
<sequence length="172" mass="19936">MSIIINKASLEDLETLQSLGKQTFYETFAKDNSEEAMQKYLEESFTTEKIKSELNNPDSQFFIAWEEDHPIGYLKINSGKAQTELQDETSLEIERIYVKSSHHGKKVGQLLYEKALEITGQLGKSSIWLGVWEENLKAINFYKKNGFIEFDKHIFVLGEEKQTDLMMKKLLD</sequence>
<dbReference type="PANTHER" id="PTHR43877">
    <property type="entry name" value="AMINOALKYLPHOSPHONATE N-ACETYLTRANSFERASE-RELATED-RELATED"/>
    <property type="match status" value="1"/>
</dbReference>
<evidence type="ECO:0000256" key="2">
    <source>
        <dbReference type="ARBA" id="ARBA00023315"/>
    </source>
</evidence>
<evidence type="ECO:0000313" key="4">
    <source>
        <dbReference type="EMBL" id="SDR09608.1"/>
    </source>
</evidence>
<feature type="domain" description="N-acetyltransferase" evidence="3">
    <location>
        <begin position="3"/>
        <end position="172"/>
    </location>
</feature>
<dbReference type="STRING" id="311333.SAMN05421664_3522"/>
<dbReference type="AlphaFoldDB" id="A0A1H1G9K9"/>
<dbReference type="Proteomes" id="UP000199627">
    <property type="component" value="Unassembled WGS sequence"/>
</dbReference>
<evidence type="ECO:0000313" key="5">
    <source>
        <dbReference type="Proteomes" id="UP000199627"/>
    </source>
</evidence>
<dbReference type="InterPro" id="IPR000182">
    <property type="entry name" value="GNAT_dom"/>
</dbReference>
<evidence type="ECO:0000259" key="3">
    <source>
        <dbReference type="PROSITE" id="PS51186"/>
    </source>
</evidence>